<dbReference type="EMBL" id="KN825992">
    <property type="protein sequence ID" value="KIK80548.1"/>
    <property type="molecule type" value="Genomic_DNA"/>
</dbReference>
<dbReference type="HOGENOM" id="CLU_105134_2_0_1"/>
<accession>A0A0D0CY73</accession>
<dbReference type="InParanoid" id="A0A0D0CY73"/>
<comment type="similarity">
    <text evidence="2 7">Belongs to the fungal hydrophobin family.</text>
</comment>
<evidence type="ECO:0000256" key="4">
    <source>
        <dbReference type="ARBA" id="ARBA00022525"/>
    </source>
</evidence>
<keyword evidence="6 7" id="KW-1015">Disulfide bond</keyword>
<dbReference type="PROSITE" id="PS00956">
    <property type="entry name" value="HYDROPHOBIN"/>
    <property type="match status" value="1"/>
</dbReference>
<dbReference type="GO" id="GO:0009277">
    <property type="term" value="C:fungal-type cell wall"/>
    <property type="evidence" value="ECO:0007669"/>
    <property type="project" value="InterPro"/>
</dbReference>
<proteinExistence type="inferred from homology"/>
<keyword evidence="5 7" id="KW-0732">Signal</keyword>
<dbReference type="GO" id="GO:0005199">
    <property type="term" value="F:structural constituent of cell wall"/>
    <property type="evidence" value="ECO:0007669"/>
    <property type="project" value="InterPro"/>
</dbReference>
<evidence type="ECO:0000256" key="5">
    <source>
        <dbReference type="ARBA" id="ARBA00022729"/>
    </source>
</evidence>
<dbReference type="Proteomes" id="UP000054538">
    <property type="component" value="Unassembled WGS sequence"/>
</dbReference>
<comment type="subcellular location">
    <subcellularLocation>
        <location evidence="1 7">Secreted</location>
        <location evidence="1 7">Cell wall</location>
    </subcellularLocation>
</comment>
<evidence type="ECO:0000256" key="3">
    <source>
        <dbReference type="ARBA" id="ARBA00022512"/>
    </source>
</evidence>
<dbReference type="AlphaFoldDB" id="A0A0D0CY73"/>
<dbReference type="Pfam" id="PF01185">
    <property type="entry name" value="Hydrophobin"/>
    <property type="match status" value="1"/>
</dbReference>
<keyword evidence="3 7" id="KW-0134">Cell wall</keyword>
<gene>
    <name evidence="8" type="ORF">PAXRUDRAFT_833459</name>
</gene>
<organism evidence="8 9">
    <name type="scientific">Paxillus rubicundulus Ve08.2h10</name>
    <dbReference type="NCBI Taxonomy" id="930991"/>
    <lineage>
        <taxon>Eukaryota</taxon>
        <taxon>Fungi</taxon>
        <taxon>Dikarya</taxon>
        <taxon>Basidiomycota</taxon>
        <taxon>Agaricomycotina</taxon>
        <taxon>Agaricomycetes</taxon>
        <taxon>Agaricomycetidae</taxon>
        <taxon>Boletales</taxon>
        <taxon>Paxilineae</taxon>
        <taxon>Paxillaceae</taxon>
        <taxon>Paxillus</taxon>
    </lineage>
</organism>
<reference evidence="9" key="2">
    <citation type="submission" date="2015-01" db="EMBL/GenBank/DDBJ databases">
        <title>Evolutionary Origins and Diversification of the Mycorrhizal Mutualists.</title>
        <authorList>
            <consortium name="DOE Joint Genome Institute"/>
            <consortium name="Mycorrhizal Genomics Consortium"/>
            <person name="Kohler A."/>
            <person name="Kuo A."/>
            <person name="Nagy L.G."/>
            <person name="Floudas D."/>
            <person name="Copeland A."/>
            <person name="Barry K.W."/>
            <person name="Cichocki N."/>
            <person name="Veneault-Fourrey C."/>
            <person name="LaButti K."/>
            <person name="Lindquist E.A."/>
            <person name="Lipzen A."/>
            <person name="Lundell T."/>
            <person name="Morin E."/>
            <person name="Murat C."/>
            <person name="Riley R."/>
            <person name="Ohm R."/>
            <person name="Sun H."/>
            <person name="Tunlid A."/>
            <person name="Henrissat B."/>
            <person name="Grigoriev I.V."/>
            <person name="Hibbett D.S."/>
            <person name="Martin F."/>
        </authorList>
    </citation>
    <scope>NUCLEOTIDE SEQUENCE [LARGE SCALE GENOMIC DNA]</scope>
    <source>
        <strain evidence="9">Ve08.2h10</strain>
    </source>
</reference>
<dbReference type="InterPro" id="IPR001338">
    <property type="entry name" value="Class_I_Hydrophobin"/>
</dbReference>
<dbReference type="CDD" id="cd23507">
    <property type="entry name" value="hydrophobin_I"/>
    <property type="match status" value="1"/>
</dbReference>
<evidence type="ECO:0000256" key="1">
    <source>
        <dbReference type="ARBA" id="ARBA00004191"/>
    </source>
</evidence>
<dbReference type="OrthoDB" id="4225815at2759"/>
<keyword evidence="4 7" id="KW-0964">Secreted</keyword>
<evidence type="ECO:0000313" key="8">
    <source>
        <dbReference type="EMBL" id="KIK80548.1"/>
    </source>
</evidence>
<reference evidence="8 9" key="1">
    <citation type="submission" date="2014-04" db="EMBL/GenBank/DDBJ databases">
        <authorList>
            <consortium name="DOE Joint Genome Institute"/>
            <person name="Kuo A."/>
            <person name="Kohler A."/>
            <person name="Jargeat P."/>
            <person name="Nagy L.G."/>
            <person name="Floudas D."/>
            <person name="Copeland A."/>
            <person name="Barry K.W."/>
            <person name="Cichocki N."/>
            <person name="Veneault-Fourrey C."/>
            <person name="LaButti K."/>
            <person name="Lindquist E.A."/>
            <person name="Lipzen A."/>
            <person name="Lundell T."/>
            <person name="Morin E."/>
            <person name="Murat C."/>
            <person name="Sun H."/>
            <person name="Tunlid A."/>
            <person name="Henrissat B."/>
            <person name="Grigoriev I.V."/>
            <person name="Hibbett D.S."/>
            <person name="Martin F."/>
            <person name="Nordberg H.P."/>
            <person name="Cantor M.N."/>
            <person name="Hua S.X."/>
        </authorList>
    </citation>
    <scope>NUCLEOTIDE SEQUENCE [LARGE SCALE GENOMIC DNA]</scope>
    <source>
        <strain evidence="8 9">Ve08.2h10</strain>
    </source>
</reference>
<name>A0A0D0CY73_9AGAM</name>
<evidence type="ECO:0000313" key="9">
    <source>
        <dbReference type="Proteomes" id="UP000054538"/>
    </source>
</evidence>
<dbReference type="InterPro" id="IPR019778">
    <property type="entry name" value="Class_I_Hydrophobin_CS"/>
</dbReference>
<evidence type="ECO:0000256" key="7">
    <source>
        <dbReference type="RuleBase" id="RU365009"/>
    </source>
</evidence>
<dbReference type="SMART" id="SM00075">
    <property type="entry name" value="HYDRO"/>
    <property type="match status" value="1"/>
</dbReference>
<protein>
    <recommendedName>
        <fullName evidence="7">Hydrophobin</fullName>
    </recommendedName>
</protein>
<evidence type="ECO:0000256" key="2">
    <source>
        <dbReference type="ARBA" id="ARBA00010446"/>
    </source>
</evidence>
<evidence type="ECO:0000256" key="6">
    <source>
        <dbReference type="ARBA" id="ARBA00023157"/>
    </source>
</evidence>
<keyword evidence="9" id="KW-1185">Reference proteome</keyword>
<feature type="signal peptide" evidence="7">
    <location>
        <begin position="1"/>
        <end position="19"/>
    </location>
</feature>
<sequence length="107" mass="10698">MFARLFAVASLAALAIAGAVPTSQCNTGSMQCCNNVQSASSLNQLFSYFGVIDALAGVTGNVGTDCTPITVVGTGSGADCTAQPVCCTDNQFNGLVNVGCTPINLNA</sequence>
<feature type="chain" id="PRO_5013984188" description="Hydrophobin" evidence="7">
    <location>
        <begin position="20"/>
        <end position="107"/>
    </location>
</feature>